<comment type="caution">
    <text evidence="2">The sequence shown here is derived from an EMBL/GenBank/DDBJ whole genome shotgun (WGS) entry which is preliminary data.</text>
</comment>
<keyword evidence="3" id="KW-1185">Reference proteome</keyword>
<feature type="region of interest" description="Disordered" evidence="1">
    <location>
        <begin position="91"/>
        <end position="112"/>
    </location>
</feature>
<dbReference type="EMBL" id="BMRG01000003">
    <property type="protein sequence ID" value="GGP49905.1"/>
    <property type="molecule type" value="Genomic_DNA"/>
</dbReference>
<reference evidence="2" key="2">
    <citation type="submission" date="2020-09" db="EMBL/GenBank/DDBJ databases">
        <authorList>
            <person name="Sun Q."/>
            <person name="Ohkuma M."/>
        </authorList>
    </citation>
    <scope>NUCLEOTIDE SEQUENCE</scope>
    <source>
        <strain evidence="2">JCM 3313</strain>
    </source>
</reference>
<reference evidence="2" key="1">
    <citation type="journal article" date="2014" name="Int. J. Syst. Evol. Microbiol.">
        <title>Complete genome sequence of Corynebacterium casei LMG S-19264T (=DSM 44701T), isolated from a smear-ripened cheese.</title>
        <authorList>
            <consortium name="US DOE Joint Genome Institute (JGI-PGF)"/>
            <person name="Walter F."/>
            <person name="Albersmeier A."/>
            <person name="Kalinowski J."/>
            <person name="Ruckert C."/>
        </authorList>
    </citation>
    <scope>NUCLEOTIDE SEQUENCE</scope>
    <source>
        <strain evidence="2">JCM 3313</strain>
    </source>
</reference>
<dbReference type="Proteomes" id="UP000639606">
    <property type="component" value="Unassembled WGS sequence"/>
</dbReference>
<sequence length="112" mass="11980">MTVLFRVLLLALPCIVERNDSRVVVGCGAVETPMRRAELGGALGRPQWRHVEPGLISVDPIVRAVTTNAPNHQCPADTAESLFCWLTATTSSGAARSGSPRRPPPATRPAVR</sequence>
<dbReference type="AlphaFoldDB" id="A0A918ANG4"/>
<feature type="compositionally biased region" description="Low complexity" evidence="1">
    <location>
        <begin position="91"/>
        <end position="100"/>
    </location>
</feature>
<feature type="compositionally biased region" description="Pro residues" evidence="1">
    <location>
        <begin position="101"/>
        <end position="112"/>
    </location>
</feature>
<accession>A0A918ANG4</accession>
<evidence type="ECO:0000313" key="2">
    <source>
        <dbReference type="EMBL" id="GGP49905.1"/>
    </source>
</evidence>
<proteinExistence type="predicted"/>
<evidence type="ECO:0000313" key="3">
    <source>
        <dbReference type="Proteomes" id="UP000639606"/>
    </source>
</evidence>
<organism evidence="2 3">
    <name type="scientific">Saccharothrix coeruleofusca</name>
    <dbReference type="NCBI Taxonomy" id="33919"/>
    <lineage>
        <taxon>Bacteria</taxon>
        <taxon>Bacillati</taxon>
        <taxon>Actinomycetota</taxon>
        <taxon>Actinomycetes</taxon>
        <taxon>Pseudonocardiales</taxon>
        <taxon>Pseudonocardiaceae</taxon>
        <taxon>Saccharothrix</taxon>
    </lineage>
</organism>
<protein>
    <submittedName>
        <fullName evidence="2">Uncharacterized protein</fullName>
    </submittedName>
</protein>
<gene>
    <name evidence="2" type="ORF">GCM10010185_22620</name>
</gene>
<name>A0A918ANG4_9PSEU</name>
<evidence type="ECO:0000256" key="1">
    <source>
        <dbReference type="SAM" id="MobiDB-lite"/>
    </source>
</evidence>